<dbReference type="STRING" id="994573.T472_0205385"/>
<feature type="domain" description="Integrase catalytic" evidence="2">
    <location>
        <begin position="60"/>
        <end position="240"/>
    </location>
</feature>
<evidence type="ECO:0000259" key="2">
    <source>
        <dbReference type="PROSITE" id="PS50994"/>
    </source>
</evidence>
<dbReference type="GO" id="GO:0003676">
    <property type="term" value="F:nucleic acid binding"/>
    <property type="evidence" value="ECO:0007669"/>
    <property type="project" value="InterPro"/>
</dbReference>
<dbReference type="PANTHER" id="PTHR35004:SF8">
    <property type="entry name" value="TRANSPOSASE RV3428C-RELATED"/>
    <property type="match status" value="1"/>
</dbReference>
<sequence>MPPDFEYVHKELARNGVTMTLLWDEYCIQCRDISKIPYMYTQFCKLYRDFAMKNKATSHIHRKPGDTCEVDWAGDTTSLIDNVTGECIDVYVFVAALTCSSYAYVEAFLNMDTESWITGHINAFRHFGGVTRILVPDNLKTGISKPHPVDPTINKVYQEMAEYYGTVVIPARVKMPRDKPMVESTVDTISTWIIAALRKQQFFSIGDLNREIRKKLLEFNSKPFQKKPGSRLSAFLEEEKMHLIPLPALPYELATWKIATVQFNYHVSVEKNYYSVPYEYIKHKVDVRMTKRVIEIYYHHTRIASHVRLLGKTGHYSTNIDHMPDKHRDYALWDGDRFIRWAAANGIHTEIVVRSILHSHKIEQQAYKSCFGLLKLADKYSVTRLEAACRRALSYTPNPSYRSIQTILKNGSDKLVETAAVEPKKQAQGFVRGAEYYGGVKKND</sequence>
<dbReference type="PATRIC" id="fig|994573.3.peg.1004"/>
<name>V7I9V9_9CLOT</name>
<dbReference type="OrthoDB" id="3193769at2"/>
<accession>V7I9V9</accession>
<reference evidence="3 4" key="1">
    <citation type="journal article" date="2014" name="Genome Announc.">
        <title>Genome Sequence of Youngiibacter fragilis, the Type Strain of the Genus Youngiibacter.</title>
        <authorList>
            <person name="Wawrik C.B."/>
            <person name="Callaghan A.V."/>
            <person name="Stamps B.W."/>
            <person name="Wawrik B."/>
        </authorList>
    </citation>
    <scope>NUCLEOTIDE SEQUENCE [LARGE SCALE GENOMIC DNA]</scope>
    <source>
        <strain evidence="3 4">232.1</strain>
    </source>
</reference>
<dbReference type="GO" id="GO:0015074">
    <property type="term" value="P:DNA integration"/>
    <property type="evidence" value="ECO:0007669"/>
    <property type="project" value="InterPro"/>
</dbReference>
<evidence type="ECO:0000256" key="1">
    <source>
        <dbReference type="ARBA" id="ARBA00009277"/>
    </source>
</evidence>
<dbReference type="InterPro" id="IPR054353">
    <property type="entry name" value="IstA-like_C"/>
</dbReference>
<dbReference type="Proteomes" id="UP000017747">
    <property type="component" value="Unassembled WGS sequence"/>
</dbReference>
<protein>
    <submittedName>
        <fullName evidence="3">Transposase ISPsy14</fullName>
    </submittedName>
</protein>
<evidence type="ECO:0000313" key="3">
    <source>
        <dbReference type="EMBL" id="ETA81632.1"/>
    </source>
</evidence>
<dbReference type="InterPro" id="IPR001584">
    <property type="entry name" value="Integrase_cat-core"/>
</dbReference>
<comment type="similarity">
    <text evidence="1">Belongs to the transposase IS21/IS408/IS1162 family.</text>
</comment>
<dbReference type="NCBIfam" id="NF033546">
    <property type="entry name" value="transpos_IS21"/>
    <property type="match status" value="1"/>
</dbReference>
<dbReference type="AlphaFoldDB" id="V7I9V9"/>
<dbReference type="InterPro" id="IPR012337">
    <property type="entry name" value="RNaseH-like_sf"/>
</dbReference>
<dbReference type="EMBL" id="AXUN02000085">
    <property type="protein sequence ID" value="ETA81632.1"/>
    <property type="molecule type" value="Genomic_DNA"/>
</dbReference>
<dbReference type="Gene3D" id="3.30.420.10">
    <property type="entry name" value="Ribonuclease H-like superfamily/Ribonuclease H"/>
    <property type="match status" value="1"/>
</dbReference>
<comment type="caution">
    <text evidence="3">The sequence shown here is derived from an EMBL/GenBank/DDBJ whole genome shotgun (WGS) entry which is preliminary data.</text>
</comment>
<dbReference type="PROSITE" id="PS50994">
    <property type="entry name" value="INTEGRASE"/>
    <property type="match status" value="1"/>
</dbReference>
<proteinExistence type="inferred from homology"/>
<evidence type="ECO:0000313" key="4">
    <source>
        <dbReference type="Proteomes" id="UP000017747"/>
    </source>
</evidence>
<dbReference type="PANTHER" id="PTHR35004">
    <property type="entry name" value="TRANSPOSASE RV3428C-RELATED"/>
    <property type="match status" value="1"/>
</dbReference>
<dbReference type="InterPro" id="IPR036397">
    <property type="entry name" value="RNaseH_sf"/>
</dbReference>
<keyword evidence="4" id="KW-1185">Reference proteome</keyword>
<dbReference type="eggNOG" id="COG4584">
    <property type="taxonomic scope" value="Bacteria"/>
</dbReference>
<dbReference type="SUPFAM" id="SSF53098">
    <property type="entry name" value="Ribonuclease H-like"/>
    <property type="match status" value="1"/>
</dbReference>
<gene>
    <name evidence="3" type="ORF">T472_0205385</name>
</gene>
<organism evidence="3 4">
    <name type="scientific">Youngiibacter fragilis 232.1</name>
    <dbReference type="NCBI Taxonomy" id="994573"/>
    <lineage>
        <taxon>Bacteria</taxon>
        <taxon>Bacillati</taxon>
        <taxon>Bacillota</taxon>
        <taxon>Clostridia</taxon>
        <taxon>Eubacteriales</taxon>
        <taxon>Clostridiaceae</taxon>
        <taxon>Youngiibacter</taxon>
    </lineage>
</organism>
<dbReference type="Pfam" id="PF22483">
    <property type="entry name" value="Mu-transpos_C_2"/>
    <property type="match status" value="1"/>
</dbReference>